<feature type="transmembrane region" description="Helical" evidence="7">
    <location>
        <begin position="211"/>
        <end position="238"/>
    </location>
</feature>
<evidence type="ECO:0000313" key="10">
    <source>
        <dbReference type="EMBL" id="GAA3808333.1"/>
    </source>
</evidence>
<evidence type="ECO:0000256" key="5">
    <source>
        <dbReference type="ARBA" id="ARBA00022989"/>
    </source>
</evidence>
<feature type="region of interest" description="Disordered" evidence="8">
    <location>
        <begin position="1"/>
        <end position="36"/>
    </location>
</feature>
<feature type="transmembrane region" description="Helical" evidence="7">
    <location>
        <begin position="317"/>
        <end position="338"/>
    </location>
</feature>
<feature type="compositionally biased region" description="Basic and acidic residues" evidence="8">
    <location>
        <begin position="1"/>
        <end position="10"/>
    </location>
</feature>
<keyword evidence="6 7" id="KW-0472">Membrane</keyword>
<evidence type="ECO:0000313" key="11">
    <source>
        <dbReference type="Proteomes" id="UP001500888"/>
    </source>
</evidence>
<dbReference type="CDD" id="cd06261">
    <property type="entry name" value="TM_PBP2"/>
    <property type="match status" value="1"/>
</dbReference>
<protein>
    <submittedName>
        <fullName evidence="10">ABC transporter permease subunit</fullName>
    </submittedName>
</protein>
<evidence type="ECO:0000259" key="9">
    <source>
        <dbReference type="PROSITE" id="PS50928"/>
    </source>
</evidence>
<evidence type="ECO:0000256" key="4">
    <source>
        <dbReference type="ARBA" id="ARBA00022692"/>
    </source>
</evidence>
<reference evidence="11" key="1">
    <citation type="journal article" date="2019" name="Int. J. Syst. Evol. Microbiol.">
        <title>The Global Catalogue of Microorganisms (GCM) 10K type strain sequencing project: providing services to taxonomists for standard genome sequencing and annotation.</title>
        <authorList>
            <consortium name="The Broad Institute Genomics Platform"/>
            <consortium name="The Broad Institute Genome Sequencing Center for Infectious Disease"/>
            <person name="Wu L."/>
            <person name="Ma J."/>
        </authorList>
    </citation>
    <scope>NUCLEOTIDE SEQUENCE [LARGE SCALE GENOMIC DNA]</scope>
    <source>
        <strain evidence="11">JCM 16908</strain>
    </source>
</reference>
<proteinExistence type="inferred from homology"/>
<comment type="similarity">
    <text evidence="7">Belongs to the binding-protein-dependent transport system permease family.</text>
</comment>
<feature type="domain" description="ABC transmembrane type-1" evidence="9">
    <location>
        <begin position="124"/>
        <end position="338"/>
    </location>
</feature>
<feature type="transmembrane region" description="Helical" evidence="7">
    <location>
        <begin position="128"/>
        <end position="149"/>
    </location>
</feature>
<dbReference type="RefSeq" id="WP_344939394.1">
    <property type="nucleotide sequence ID" value="NZ_BAAAZR010000006.1"/>
</dbReference>
<keyword evidence="2 7" id="KW-0813">Transport</keyword>
<dbReference type="Proteomes" id="UP001500888">
    <property type="component" value="Unassembled WGS sequence"/>
</dbReference>
<comment type="caution">
    <text evidence="10">The sequence shown here is derived from an EMBL/GenBank/DDBJ whole genome shotgun (WGS) entry which is preliminary data.</text>
</comment>
<gene>
    <name evidence="10" type="ORF">GCM10022226_30550</name>
</gene>
<name>A0ABP7HZP1_9ACTN</name>
<evidence type="ECO:0000256" key="2">
    <source>
        <dbReference type="ARBA" id="ARBA00022448"/>
    </source>
</evidence>
<dbReference type="PANTHER" id="PTHR43227">
    <property type="entry name" value="BLL4140 PROTEIN"/>
    <property type="match status" value="1"/>
</dbReference>
<dbReference type="SUPFAM" id="SSF161098">
    <property type="entry name" value="MetI-like"/>
    <property type="match status" value="1"/>
</dbReference>
<sequence length="354" mass="39653">MARVLRRDARTGPAGDLTSPAGTGTPHNVRKDTPKASRAARKAAFTRAIPHRRPFLSRLRRDWPLLLMTLPAVGLLVVFHYVPLLGNVIAFQDYSPYVGIKDSPFIGFGNFQWLLQDQSFWDATLNTLSITTFQLVFYFPIPIVLAILLDSVVRPRVRLFIQGIVYMPHFFSWVLVVTLFQQMLGGAGLLSQILRDHGYEGFDVMTNPDTFILLLTAETIWKDAGWGTIIFLAALAAINQNLYEAAAVDGASRWKRMWHITLPGLRPVIILLLILRLGDALNVGFEQFFIQRDAVGREAAEVLDTFVYWRTLTTGEWSYGAAAGLVKGLVGLLLILVANKIAHRFGEQGIYKRS</sequence>
<dbReference type="Gene3D" id="1.10.3720.10">
    <property type="entry name" value="MetI-like"/>
    <property type="match status" value="1"/>
</dbReference>
<dbReference type="InterPro" id="IPR035906">
    <property type="entry name" value="MetI-like_sf"/>
</dbReference>
<keyword evidence="3" id="KW-1003">Cell membrane</keyword>
<feature type="transmembrane region" description="Helical" evidence="7">
    <location>
        <begin position="63"/>
        <end position="82"/>
    </location>
</feature>
<keyword evidence="5 7" id="KW-1133">Transmembrane helix</keyword>
<evidence type="ECO:0000256" key="7">
    <source>
        <dbReference type="RuleBase" id="RU363032"/>
    </source>
</evidence>
<dbReference type="PANTHER" id="PTHR43227:SF11">
    <property type="entry name" value="BLL4140 PROTEIN"/>
    <property type="match status" value="1"/>
</dbReference>
<dbReference type="EMBL" id="BAAAZR010000006">
    <property type="protein sequence ID" value="GAA3808333.1"/>
    <property type="molecule type" value="Genomic_DNA"/>
</dbReference>
<evidence type="ECO:0000256" key="6">
    <source>
        <dbReference type="ARBA" id="ARBA00023136"/>
    </source>
</evidence>
<dbReference type="Pfam" id="PF00528">
    <property type="entry name" value="BPD_transp_1"/>
    <property type="match status" value="1"/>
</dbReference>
<evidence type="ECO:0000256" key="3">
    <source>
        <dbReference type="ARBA" id="ARBA00022475"/>
    </source>
</evidence>
<keyword evidence="11" id="KW-1185">Reference proteome</keyword>
<comment type="subcellular location">
    <subcellularLocation>
        <location evidence="1 7">Cell membrane</location>
        <topology evidence="1 7">Multi-pass membrane protein</topology>
    </subcellularLocation>
</comment>
<dbReference type="PROSITE" id="PS50928">
    <property type="entry name" value="ABC_TM1"/>
    <property type="match status" value="1"/>
</dbReference>
<organism evidence="10 11">
    <name type="scientific">Sphaerisporangium flaviroseum</name>
    <dbReference type="NCBI Taxonomy" id="509199"/>
    <lineage>
        <taxon>Bacteria</taxon>
        <taxon>Bacillati</taxon>
        <taxon>Actinomycetota</taxon>
        <taxon>Actinomycetes</taxon>
        <taxon>Streptosporangiales</taxon>
        <taxon>Streptosporangiaceae</taxon>
        <taxon>Sphaerisporangium</taxon>
    </lineage>
</organism>
<evidence type="ECO:0000256" key="1">
    <source>
        <dbReference type="ARBA" id="ARBA00004651"/>
    </source>
</evidence>
<feature type="transmembrane region" description="Helical" evidence="7">
    <location>
        <begin position="258"/>
        <end position="278"/>
    </location>
</feature>
<dbReference type="InterPro" id="IPR000515">
    <property type="entry name" value="MetI-like"/>
</dbReference>
<accession>A0ABP7HZP1</accession>
<keyword evidence="4 7" id="KW-0812">Transmembrane</keyword>
<dbReference type="InterPro" id="IPR050809">
    <property type="entry name" value="UgpAE/MalFG_permease"/>
</dbReference>
<feature type="transmembrane region" description="Helical" evidence="7">
    <location>
        <begin position="170"/>
        <end position="191"/>
    </location>
</feature>
<evidence type="ECO:0000256" key="8">
    <source>
        <dbReference type="SAM" id="MobiDB-lite"/>
    </source>
</evidence>